<keyword evidence="2" id="KW-0040">ANK repeat</keyword>
<gene>
    <name evidence="5" type="ORF">K444DRAFT_183935</name>
</gene>
<dbReference type="PROSITE" id="PS50837">
    <property type="entry name" value="NACHT"/>
    <property type="match status" value="1"/>
</dbReference>
<protein>
    <recommendedName>
        <fullName evidence="4">NACHT domain-containing protein</fullName>
    </recommendedName>
</protein>
<evidence type="ECO:0000256" key="2">
    <source>
        <dbReference type="PROSITE-ProRule" id="PRU00023"/>
    </source>
</evidence>
<keyword evidence="1" id="KW-0677">Repeat</keyword>
<dbReference type="InParanoid" id="A0A2J6TRI3"/>
<dbReference type="PANTHER" id="PTHR10039">
    <property type="entry name" value="AMELOGENIN"/>
    <property type="match status" value="1"/>
</dbReference>
<dbReference type="EMBL" id="KZ613746">
    <property type="protein sequence ID" value="PMD65633.1"/>
    <property type="molecule type" value="Genomic_DNA"/>
</dbReference>
<dbReference type="SMART" id="SM00248">
    <property type="entry name" value="ANK"/>
    <property type="match status" value="5"/>
</dbReference>
<dbReference type="Gene3D" id="3.40.50.300">
    <property type="entry name" value="P-loop containing nucleotide triphosphate hydrolases"/>
    <property type="match status" value="1"/>
</dbReference>
<feature type="repeat" description="ANK" evidence="2">
    <location>
        <begin position="1080"/>
        <end position="1115"/>
    </location>
</feature>
<feature type="compositionally biased region" description="Acidic residues" evidence="3">
    <location>
        <begin position="1009"/>
        <end position="1023"/>
    </location>
</feature>
<name>A0A2J6TRI3_9HELO</name>
<feature type="region of interest" description="Disordered" evidence="3">
    <location>
        <begin position="1269"/>
        <end position="1319"/>
    </location>
</feature>
<dbReference type="InterPro" id="IPR036770">
    <property type="entry name" value="Ankyrin_rpt-contain_sf"/>
</dbReference>
<dbReference type="OrthoDB" id="194358at2759"/>
<dbReference type="STRING" id="1095630.A0A2J6TRI3"/>
<dbReference type="InterPro" id="IPR002110">
    <property type="entry name" value="Ankyrin_rpt"/>
</dbReference>
<sequence>MPATPMSRGDRLKWPLKKERTKELLLEIGRHKATMTLAMSARQWTALLHVLAGQDDIRGGMEGIRLSLEADRAERRKIVISVERRKMLDLLGRVDARKWQDSNIRLRQPGTGVWFTDGAEFKTWLSTNDSKLWINGIPGAGKTILISSIIQEIEKNIESSHGLAFFYCDYKDPETHSPATILGALARQLILQNERCFTQLTQFYQDHTTDSHTHRDPTPEELCELISTISMYFQTTMIVVDGLDEITNNRADVTRLLRSLNTQGGQVKTLFASRPEVDIGYELEYFNQVSIAAMSTDLRLYVASEIERRTREKKLRIRDPSLKDHIMTTLVNGADGMFRWVACQMDYLCECNNDRDRREALKKLPPDLPSSYERILERVNRSSRENQELVKKTLHWIVYAGGYFGTEKLIQALAVRDERHFDSNSMTTEEDILHWCSSLVRRGTITGKLELAHFTVKEFLEAINPAQRPLFQQYRLCDDHTVLAKACLNFILCQEFDGLPLPRNRNDFDQWIEESLELGNNYPFFDYACEYWSGHVHKSDWESIENNVMRLFDTKSAFEFWKLVWLQTQFWGKDNHPPVSKYFEKSSSPTALHWAAVFALDKLCAIFIERGLSVAQKSIIGTPLYCAPIHEDRLWMQPARQSVIRQLLDTGLDLDIGVDPEGQFKALTVALEDEEFAEDPFLVTMLLDSGARLSAEDFVVLEKAWQDSPFPGSPAEARDTTCCGVSIPRLIKTATGETLGLLPGAEFAFFSFMLQVVAEDWPLAYLQDFFEIRFSRVFPCCKGSDLDKIIRDESRDPQGRLVDVLSRAVRHSAPTIEEAISSLQSSVAGAVRVLSHSTVSFLLHFNDDLDASHRCSWVTGVDDSGETYLHYVSRQHFPEDESEEVIRVLLFHGASVVLPDKEGITPIELAARGFDPQTFQLFWDALVKTLAFETSPKLIERVICTAIRSNNEAVLRFLTEKLYKGKFLPENYLLEFAVSQESPKLLEFVLAEQRYEWDRGSTNGRVFEENTEEEGGDDDDGEFVTDSEDQLLTLSIGTKDDDCISRELQALYFAAKPEGLLSNFVYLIKRGMQVSYQYHNGNTILHILATNHDEDSLTKLNFLLKAGPKLDIHNDNQLTPLALTIRSRNIRGMEMLLDARADLNVLLADNQTILHMACYLGNKPAVEALLRCGCQASHRNNQGQTPKDAALACGYQDIAVAIQNTTDCQLSFRENHQGASSIEQLPRTALSNFAQTEEHGDLPLRVVSDADAINGSHDSTAMDIDTMAITSSPSTSSTEHITTNPTNMSETFTNNPLKRQNSSDEESRVQISTKRTRPR</sequence>
<dbReference type="InterPro" id="IPR027417">
    <property type="entry name" value="P-loop_NTPase"/>
</dbReference>
<accession>A0A2J6TRI3</accession>
<dbReference type="SUPFAM" id="SSF48403">
    <property type="entry name" value="Ankyrin repeat"/>
    <property type="match status" value="1"/>
</dbReference>
<feature type="domain" description="NACHT" evidence="4">
    <location>
        <begin position="130"/>
        <end position="275"/>
    </location>
</feature>
<evidence type="ECO:0000259" key="4">
    <source>
        <dbReference type="PROSITE" id="PS50837"/>
    </source>
</evidence>
<evidence type="ECO:0000256" key="3">
    <source>
        <dbReference type="SAM" id="MobiDB-lite"/>
    </source>
</evidence>
<evidence type="ECO:0000313" key="6">
    <source>
        <dbReference type="Proteomes" id="UP000235371"/>
    </source>
</evidence>
<keyword evidence="6" id="KW-1185">Reference proteome</keyword>
<dbReference type="Pfam" id="PF24883">
    <property type="entry name" value="NPHP3_N"/>
    <property type="match status" value="1"/>
</dbReference>
<dbReference type="Pfam" id="PF12796">
    <property type="entry name" value="Ank_2"/>
    <property type="match status" value="1"/>
</dbReference>
<dbReference type="PANTHER" id="PTHR10039:SF15">
    <property type="entry name" value="NACHT DOMAIN-CONTAINING PROTEIN"/>
    <property type="match status" value="1"/>
</dbReference>
<dbReference type="InterPro" id="IPR007111">
    <property type="entry name" value="NACHT_NTPase"/>
</dbReference>
<reference evidence="5 6" key="1">
    <citation type="submission" date="2016-04" db="EMBL/GenBank/DDBJ databases">
        <title>A degradative enzymes factory behind the ericoid mycorrhizal symbiosis.</title>
        <authorList>
            <consortium name="DOE Joint Genome Institute"/>
            <person name="Martino E."/>
            <person name="Morin E."/>
            <person name="Grelet G."/>
            <person name="Kuo A."/>
            <person name="Kohler A."/>
            <person name="Daghino S."/>
            <person name="Barry K."/>
            <person name="Choi C."/>
            <person name="Cichocki N."/>
            <person name="Clum A."/>
            <person name="Copeland A."/>
            <person name="Hainaut M."/>
            <person name="Haridas S."/>
            <person name="Labutti K."/>
            <person name="Lindquist E."/>
            <person name="Lipzen A."/>
            <person name="Khouja H.-R."/>
            <person name="Murat C."/>
            <person name="Ohm R."/>
            <person name="Olson A."/>
            <person name="Spatafora J."/>
            <person name="Veneault-Fourrey C."/>
            <person name="Henrissat B."/>
            <person name="Grigoriev I."/>
            <person name="Martin F."/>
            <person name="Perotto S."/>
        </authorList>
    </citation>
    <scope>NUCLEOTIDE SEQUENCE [LARGE SCALE GENOMIC DNA]</scope>
    <source>
        <strain evidence="5 6">E</strain>
    </source>
</reference>
<proteinExistence type="predicted"/>
<dbReference type="SUPFAM" id="SSF52540">
    <property type="entry name" value="P-loop containing nucleoside triphosphate hydrolases"/>
    <property type="match status" value="1"/>
</dbReference>
<feature type="compositionally biased region" description="Polar residues" evidence="3">
    <location>
        <begin position="1269"/>
        <end position="1300"/>
    </location>
</feature>
<evidence type="ECO:0000256" key="1">
    <source>
        <dbReference type="ARBA" id="ARBA00022737"/>
    </source>
</evidence>
<feature type="repeat" description="ANK" evidence="2">
    <location>
        <begin position="1149"/>
        <end position="1181"/>
    </location>
</feature>
<dbReference type="PROSITE" id="PS50088">
    <property type="entry name" value="ANK_REPEAT"/>
    <property type="match status" value="2"/>
</dbReference>
<organism evidence="5 6">
    <name type="scientific">Hyaloscypha bicolor E</name>
    <dbReference type="NCBI Taxonomy" id="1095630"/>
    <lineage>
        <taxon>Eukaryota</taxon>
        <taxon>Fungi</taxon>
        <taxon>Dikarya</taxon>
        <taxon>Ascomycota</taxon>
        <taxon>Pezizomycotina</taxon>
        <taxon>Leotiomycetes</taxon>
        <taxon>Helotiales</taxon>
        <taxon>Hyaloscyphaceae</taxon>
        <taxon>Hyaloscypha</taxon>
        <taxon>Hyaloscypha bicolor</taxon>
    </lineage>
</organism>
<dbReference type="RefSeq" id="XP_024742537.1">
    <property type="nucleotide sequence ID" value="XM_024870854.1"/>
</dbReference>
<evidence type="ECO:0000313" key="5">
    <source>
        <dbReference type="EMBL" id="PMD65633.1"/>
    </source>
</evidence>
<dbReference type="InterPro" id="IPR056884">
    <property type="entry name" value="NPHP3-like_N"/>
</dbReference>
<dbReference type="Proteomes" id="UP000235371">
    <property type="component" value="Unassembled WGS sequence"/>
</dbReference>
<dbReference type="Gene3D" id="1.25.40.20">
    <property type="entry name" value="Ankyrin repeat-containing domain"/>
    <property type="match status" value="3"/>
</dbReference>
<dbReference type="GeneID" id="36578936"/>
<feature type="region of interest" description="Disordered" evidence="3">
    <location>
        <begin position="1003"/>
        <end position="1023"/>
    </location>
</feature>